<keyword evidence="12" id="KW-1185">Reference proteome</keyword>
<dbReference type="GO" id="GO:0009432">
    <property type="term" value="P:SOS response"/>
    <property type="evidence" value="ECO:0007669"/>
    <property type="project" value="UniProtKB-KW"/>
</dbReference>
<keyword evidence="1" id="KW-0227">DNA damage</keyword>
<dbReference type="EMBL" id="AM167904">
    <property type="protein sequence ID" value="CAJ49202.1"/>
    <property type="molecule type" value="Genomic_DNA"/>
</dbReference>
<protein>
    <recommendedName>
        <fullName evidence="7">Excinuclease cho</fullName>
    </recommendedName>
    <alternativeName>
        <fullName evidence="9">Endonuclease cho</fullName>
    </alternativeName>
    <alternativeName>
        <fullName evidence="8">UvrC homolog protein</fullName>
    </alternativeName>
</protein>
<evidence type="ECO:0000256" key="8">
    <source>
        <dbReference type="ARBA" id="ARBA00042138"/>
    </source>
</evidence>
<evidence type="ECO:0000259" key="10">
    <source>
        <dbReference type="PROSITE" id="PS50164"/>
    </source>
</evidence>
<dbReference type="GO" id="GO:0004518">
    <property type="term" value="F:nuclease activity"/>
    <property type="evidence" value="ECO:0007669"/>
    <property type="project" value="UniProtKB-KW"/>
</dbReference>
<dbReference type="InterPro" id="IPR047296">
    <property type="entry name" value="GIY-YIG_UvrC_Cho"/>
</dbReference>
<sequence>VSTLSSVADLQTVRALARTLPRSTGVYLYFGEATLPLYIGKSVDMRGRFLSHLRTPAEAAMMRQVRRVDCIETAGELGALLLEASLIKQRMPLFNQRLRRTRRLHVLRLASLACGGLQPRIEGLTGTPLECEAARFGLFKSRSAAVEHLRSLAQAHELCLGLLGIERMGSRGCFGLQLGRCRGVCVGREPRQTHDQRLQEALDALRVHAWPYAGPIRIVERAGDWVQSHEVHDWRYLHTDCSRQGRIGAGIQQSFDADIYRLLVRPILEQQADIVQVAGKARSPARLMTRGGEQAGALAEA</sequence>
<keyword evidence="2" id="KW-0228">DNA excision</keyword>
<evidence type="ECO:0000256" key="4">
    <source>
        <dbReference type="ARBA" id="ARBA00022881"/>
    </source>
</evidence>
<reference evidence="11 12" key="1">
    <citation type="journal article" date="2006" name="J. Bacteriol.">
        <title>Comparison of the genome sequence of the poultry pathogen Bordetella avium with those of B. bronchiseptica, B. pertussis, and B. parapertussis reveals extensive diversity in surface structures associated with host interaction.</title>
        <authorList>
            <person name="Sebaihia M."/>
            <person name="Preston A."/>
            <person name="Maskell D.J."/>
            <person name="Kuzmiak H."/>
            <person name="Connell T.D."/>
            <person name="King N.D."/>
            <person name="Orndorff P.E."/>
            <person name="Miyamoto D.M."/>
            <person name="Thomson N.R."/>
            <person name="Harris D."/>
            <person name="Goble A."/>
            <person name="Lord A."/>
            <person name="Murphy L."/>
            <person name="Quail M.A."/>
            <person name="Rutter S."/>
            <person name="Squares R."/>
            <person name="Squares S."/>
            <person name="Woodward J."/>
            <person name="Parkhill J."/>
            <person name="Temple L.M."/>
        </authorList>
    </citation>
    <scope>NUCLEOTIDE SEQUENCE [LARGE SCALE GENOMIC DNA]</scope>
    <source>
        <strain evidence="11 12">197N</strain>
    </source>
</reference>
<evidence type="ECO:0000256" key="7">
    <source>
        <dbReference type="ARBA" id="ARBA00040756"/>
    </source>
</evidence>
<dbReference type="PANTHER" id="PTHR30562:SF10">
    <property type="entry name" value="EXCINUCLEASE CHO"/>
    <property type="match status" value="1"/>
</dbReference>
<dbReference type="HOGENOM" id="CLU_054721_1_0_4"/>
<feature type="domain" description="GIY-YIG" evidence="10">
    <location>
        <begin position="22"/>
        <end position="96"/>
    </location>
</feature>
<dbReference type="CDD" id="cd10434">
    <property type="entry name" value="GIY-YIG_UvrC_Cho"/>
    <property type="match status" value="1"/>
</dbReference>
<dbReference type="PANTHER" id="PTHR30562">
    <property type="entry name" value="UVRC/OXIDOREDUCTASE"/>
    <property type="match status" value="1"/>
</dbReference>
<dbReference type="InterPro" id="IPR035901">
    <property type="entry name" value="GIY-YIG_endonuc_sf"/>
</dbReference>
<dbReference type="InterPro" id="IPR050066">
    <property type="entry name" value="UvrABC_protein_C"/>
</dbReference>
<evidence type="ECO:0000256" key="9">
    <source>
        <dbReference type="ARBA" id="ARBA00042732"/>
    </source>
</evidence>
<dbReference type="KEGG" id="bav:BAV1592"/>
<dbReference type="eggNOG" id="COG0322">
    <property type="taxonomic scope" value="Bacteria"/>
</dbReference>
<feature type="non-terminal residue" evidence="11">
    <location>
        <position position="1"/>
    </location>
</feature>
<keyword evidence="6" id="KW-0742">SOS response</keyword>
<keyword evidence="5" id="KW-0234">DNA repair</keyword>
<evidence type="ECO:0000313" key="11">
    <source>
        <dbReference type="EMBL" id="CAJ49202.1"/>
    </source>
</evidence>
<dbReference type="SUPFAM" id="SSF82771">
    <property type="entry name" value="GIY-YIG endonuclease"/>
    <property type="match status" value="1"/>
</dbReference>
<dbReference type="GO" id="GO:0009380">
    <property type="term" value="C:excinuclease repair complex"/>
    <property type="evidence" value="ECO:0007669"/>
    <property type="project" value="TreeGrafter"/>
</dbReference>
<evidence type="ECO:0000256" key="1">
    <source>
        <dbReference type="ARBA" id="ARBA00022763"/>
    </source>
</evidence>
<name>Q2L1Q9_BORA1</name>
<dbReference type="STRING" id="360910.BAV1592"/>
<dbReference type="PROSITE" id="PS50164">
    <property type="entry name" value="GIY_YIG"/>
    <property type="match status" value="1"/>
</dbReference>
<proteinExistence type="predicted"/>
<organism evidence="11 12">
    <name type="scientific">Bordetella avium (strain 197N)</name>
    <dbReference type="NCBI Taxonomy" id="360910"/>
    <lineage>
        <taxon>Bacteria</taxon>
        <taxon>Pseudomonadati</taxon>
        <taxon>Pseudomonadota</taxon>
        <taxon>Betaproteobacteria</taxon>
        <taxon>Burkholderiales</taxon>
        <taxon>Alcaligenaceae</taxon>
        <taxon>Bordetella</taxon>
    </lineage>
</organism>
<evidence type="ECO:0000256" key="5">
    <source>
        <dbReference type="ARBA" id="ARBA00023204"/>
    </source>
</evidence>
<evidence type="ECO:0000256" key="6">
    <source>
        <dbReference type="ARBA" id="ARBA00023236"/>
    </source>
</evidence>
<dbReference type="SMART" id="SM00465">
    <property type="entry name" value="GIYc"/>
    <property type="match status" value="1"/>
</dbReference>
<evidence type="ECO:0000313" key="12">
    <source>
        <dbReference type="Proteomes" id="UP000001977"/>
    </source>
</evidence>
<accession>Q2L1Q9</accession>
<evidence type="ECO:0000256" key="2">
    <source>
        <dbReference type="ARBA" id="ARBA00022769"/>
    </source>
</evidence>
<keyword evidence="4" id="KW-0267">Excision nuclease</keyword>
<gene>
    <name evidence="11" type="primary">cho</name>
    <name evidence="11" type="ordered locus">BAV1592</name>
</gene>
<dbReference type="Proteomes" id="UP000001977">
    <property type="component" value="Chromosome"/>
</dbReference>
<dbReference type="GO" id="GO:0006289">
    <property type="term" value="P:nucleotide-excision repair"/>
    <property type="evidence" value="ECO:0007669"/>
    <property type="project" value="InterPro"/>
</dbReference>
<evidence type="ECO:0000256" key="3">
    <source>
        <dbReference type="ARBA" id="ARBA00022801"/>
    </source>
</evidence>
<dbReference type="Gene3D" id="3.40.1440.10">
    <property type="entry name" value="GIY-YIG endonuclease"/>
    <property type="match status" value="1"/>
</dbReference>
<dbReference type="InterPro" id="IPR000305">
    <property type="entry name" value="GIY-YIG_endonuc"/>
</dbReference>
<dbReference type="GO" id="GO:0016787">
    <property type="term" value="F:hydrolase activity"/>
    <property type="evidence" value="ECO:0007669"/>
    <property type="project" value="UniProtKB-KW"/>
</dbReference>
<keyword evidence="3 11" id="KW-0378">Hydrolase</keyword>
<dbReference type="AlphaFoldDB" id="Q2L1Q9"/>